<dbReference type="PANTHER" id="PTHR43181">
    <property type="entry name" value="2-C-METHYL-D-ERYTHRITOL 2,4-CYCLODIPHOSPHATE SYNTHASE, CHLOROPLASTIC"/>
    <property type="match status" value="1"/>
</dbReference>
<dbReference type="NCBIfam" id="TIGR00151">
    <property type="entry name" value="ispF"/>
    <property type="match status" value="1"/>
</dbReference>
<organism evidence="5">
    <name type="scientific">freshwater metagenome</name>
    <dbReference type="NCBI Taxonomy" id="449393"/>
    <lineage>
        <taxon>unclassified sequences</taxon>
        <taxon>metagenomes</taxon>
        <taxon>ecological metagenomes</taxon>
    </lineage>
</organism>
<dbReference type="FunFam" id="3.30.1330.50:FF:000003">
    <property type="entry name" value="2-C-methyl-D-erythritol 2,4-cyclodiphosphate synthase"/>
    <property type="match status" value="1"/>
</dbReference>
<accession>A0A6J6DMY8</accession>
<evidence type="ECO:0000256" key="2">
    <source>
        <dbReference type="ARBA" id="ARBA00023229"/>
    </source>
</evidence>
<evidence type="ECO:0000256" key="3">
    <source>
        <dbReference type="ARBA" id="ARBA00023239"/>
    </source>
</evidence>
<protein>
    <submittedName>
        <fullName evidence="5">Unannotated protein</fullName>
    </submittedName>
</protein>
<dbReference type="GO" id="GO:0016114">
    <property type="term" value="P:terpenoid biosynthetic process"/>
    <property type="evidence" value="ECO:0007669"/>
    <property type="project" value="InterPro"/>
</dbReference>
<evidence type="ECO:0000259" key="4">
    <source>
        <dbReference type="Pfam" id="PF02542"/>
    </source>
</evidence>
<evidence type="ECO:0000256" key="1">
    <source>
        <dbReference type="ARBA" id="ARBA00022723"/>
    </source>
</evidence>
<dbReference type="GO" id="GO:0008685">
    <property type="term" value="F:2-C-methyl-D-erythritol 2,4-cyclodiphosphate synthase activity"/>
    <property type="evidence" value="ECO:0007669"/>
    <property type="project" value="InterPro"/>
</dbReference>
<keyword evidence="3" id="KW-0456">Lyase</keyword>
<proteinExistence type="inferred from homology"/>
<keyword evidence="2" id="KW-0414">Isoprene biosynthesis</keyword>
<evidence type="ECO:0000313" key="5">
    <source>
        <dbReference type="EMBL" id="CAB4564766.1"/>
    </source>
</evidence>
<dbReference type="Pfam" id="PF02542">
    <property type="entry name" value="YgbB"/>
    <property type="match status" value="1"/>
</dbReference>
<dbReference type="Gene3D" id="3.30.1330.50">
    <property type="entry name" value="2-C-methyl-D-erythritol 2,4-cyclodiphosphate synthase"/>
    <property type="match status" value="1"/>
</dbReference>
<dbReference type="CDD" id="cd00554">
    <property type="entry name" value="MECDP_synthase"/>
    <property type="match status" value="1"/>
</dbReference>
<sequence>MDVRVGQGFDIHRFSDDPDRRLVLGGVVFEGERGLVGHSDADVPAHAVADALLGAAGLGDIGEHFPDTDPRWKGVDSLVIVRHVAALVREHGWRIGNVDCAVVCEAPKLAPRKAEMQRLLSEAAGAPVTVKGRRAEGLGTLGRREGIACWAVAVIVRDPAGEGGSREAYEEHA</sequence>
<dbReference type="SUPFAM" id="SSF69765">
    <property type="entry name" value="IpsF-like"/>
    <property type="match status" value="1"/>
</dbReference>
<gene>
    <name evidence="5" type="ORF">UFOPK1493_02016</name>
</gene>
<reference evidence="5" key="1">
    <citation type="submission" date="2020-05" db="EMBL/GenBank/DDBJ databases">
        <authorList>
            <person name="Chiriac C."/>
            <person name="Salcher M."/>
            <person name="Ghai R."/>
            <person name="Kavagutti S V."/>
        </authorList>
    </citation>
    <scope>NUCLEOTIDE SEQUENCE</scope>
</reference>
<dbReference type="HAMAP" id="MF_00107">
    <property type="entry name" value="IspF"/>
    <property type="match status" value="1"/>
</dbReference>
<dbReference type="EMBL" id="CAEZSR010000072">
    <property type="protein sequence ID" value="CAB4564766.1"/>
    <property type="molecule type" value="Genomic_DNA"/>
</dbReference>
<dbReference type="InterPro" id="IPR036571">
    <property type="entry name" value="MECDP_synthase_sf"/>
</dbReference>
<dbReference type="GO" id="GO:0046872">
    <property type="term" value="F:metal ion binding"/>
    <property type="evidence" value="ECO:0007669"/>
    <property type="project" value="UniProtKB-KW"/>
</dbReference>
<dbReference type="InterPro" id="IPR003526">
    <property type="entry name" value="MECDP_synthase"/>
</dbReference>
<keyword evidence="1" id="KW-0479">Metal-binding</keyword>
<dbReference type="PANTHER" id="PTHR43181:SF1">
    <property type="entry name" value="2-C-METHYL-D-ERYTHRITOL 2,4-CYCLODIPHOSPHATE SYNTHASE, CHLOROPLASTIC"/>
    <property type="match status" value="1"/>
</dbReference>
<name>A0A6J6DMY8_9ZZZZ</name>
<dbReference type="AlphaFoldDB" id="A0A6J6DMY8"/>
<feature type="domain" description="2-C-methyl-D-erythritol 2,4-cyclodiphosphate synthase" evidence="4">
    <location>
        <begin position="3"/>
        <end position="155"/>
    </location>
</feature>